<dbReference type="eggNOG" id="KOG1721">
    <property type="taxonomic scope" value="Eukaryota"/>
</dbReference>
<name>A0A151NUW8_ALLMI</name>
<feature type="compositionally biased region" description="Basic and acidic residues" evidence="1">
    <location>
        <begin position="1"/>
        <end position="18"/>
    </location>
</feature>
<comment type="caution">
    <text evidence="2">The sequence shown here is derived from an EMBL/GenBank/DDBJ whole genome shotgun (WGS) entry which is preliminary data.</text>
</comment>
<gene>
    <name evidence="2" type="ORF">Y1Q_0023093</name>
</gene>
<proteinExistence type="predicted"/>
<reference evidence="2 3" key="1">
    <citation type="journal article" date="2012" name="Genome Biol.">
        <title>Sequencing three crocodilian genomes to illuminate the evolution of archosaurs and amniotes.</title>
        <authorList>
            <person name="St John J.A."/>
            <person name="Braun E.L."/>
            <person name="Isberg S.R."/>
            <person name="Miles L.G."/>
            <person name="Chong A.Y."/>
            <person name="Gongora J."/>
            <person name="Dalzell P."/>
            <person name="Moran C."/>
            <person name="Bed'hom B."/>
            <person name="Abzhanov A."/>
            <person name="Burgess S.C."/>
            <person name="Cooksey A.M."/>
            <person name="Castoe T.A."/>
            <person name="Crawford N.G."/>
            <person name="Densmore L.D."/>
            <person name="Drew J.C."/>
            <person name="Edwards S.V."/>
            <person name="Faircloth B.C."/>
            <person name="Fujita M.K."/>
            <person name="Greenwold M.J."/>
            <person name="Hoffmann F.G."/>
            <person name="Howard J.M."/>
            <person name="Iguchi T."/>
            <person name="Janes D.E."/>
            <person name="Khan S.Y."/>
            <person name="Kohno S."/>
            <person name="de Koning A.J."/>
            <person name="Lance S.L."/>
            <person name="McCarthy F.M."/>
            <person name="McCormack J.E."/>
            <person name="Merchant M.E."/>
            <person name="Peterson D.G."/>
            <person name="Pollock D.D."/>
            <person name="Pourmand N."/>
            <person name="Raney B.J."/>
            <person name="Roessler K.A."/>
            <person name="Sanford J.R."/>
            <person name="Sawyer R.H."/>
            <person name="Schmidt C.J."/>
            <person name="Triplett E.W."/>
            <person name="Tuberville T.D."/>
            <person name="Venegas-Anaya M."/>
            <person name="Howard J.T."/>
            <person name="Jarvis E.D."/>
            <person name="Guillette L.J.Jr."/>
            <person name="Glenn T.C."/>
            <person name="Green R.E."/>
            <person name="Ray D.A."/>
        </authorList>
    </citation>
    <scope>NUCLEOTIDE SEQUENCE [LARGE SCALE GENOMIC DNA]</scope>
    <source>
        <strain evidence="2">KSC_2009_1</strain>
    </source>
</reference>
<feature type="compositionally biased region" description="Basic and acidic residues" evidence="1">
    <location>
        <begin position="25"/>
        <end position="36"/>
    </location>
</feature>
<dbReference type="Proteomes" id="UP000050525">
    <property type="component" value="Unassembled WGS sequence"/>
</dbReference>
<evidence type="ECO:0000313" key="3">
    <source>
        <dbReference type="Proteomes" id="UP000050525"/>
    </source>
</evidence>
<feature type="region of interest" description="Disordered" evidence="1">
    <location>
        <begin position="1"/>
        <end position="115"/>
    </location>
</feature>
<protein>
    <submittedName>
        <fullName evidence="2">Uncharacterized protein</fullName>
    </submittedName>
</protein>
<evidence type="ECO:0000313" key="2">
    <source>
        <dbReference type="EMBL" id="KYO40656.1"/>
    </source>
</evidence>
<evidence type="ECO:0000256" key="1">
    <source>
        <dbReference type="SAM" id="MobiDB-lite"/>
    </source>
</evidence>
<accession>A0A151NUW8</accession>
<dbReference type="AlphaFoldDB" id="A0A151NUW8"/>
<dbReference type="EMBL" id="AKHW03001917">
    <property type="protein sequence ID" value="KYO40656.1"/>
    <property type="molecule type" value="Genomic_DNA"/>
</dbReference>
<organism evidence="2 3">
    <name type="scientific">Alligator mississippiensis</name>
    <name type="common">American alligator</name>
    <dbReference type="NCBI Taxonomy" id="8496"/>
    <lineage>
        <taxon>Eukaryota</taxon>
        <taxon>Metazoa</taxon>
        <taxon>Chordata</taxon>
        <taxon>Craniata</taxon>
        <taxon>Vertebrata</taxon>
        <taxon>Euteleostomi</taxon>
        <taxon>Archelosauria</taxon>
        <taxon>Archosauria</taxon>
        <taxon>Crocodylia</taxon>
        <taxon>Alligatoridae</taxon>
        <taxon>Alligatorinae</taxon>
        <taxon>Alligator</taxon>
    </lineage>
</organism>
<sequence length="115" mass="12467">MERDLGEDQGLQEDRLYTDETMSDSEEKTPEQEGTKQMETQGTLLGRSKGNVSQTCRPGKVWGNRYSPERPLGSPTGEESRLCGGGAASDPELISDPPAPPGMSKPQAEKDKPCL</sequence>
<keyword evidence="3" id="KW-1185">Reference proteome</keyword>